<accession>A0A561BMY6</accession>
<evidence type="ECO:0000256" key="1">
    <source>
        <dbReference type="ARBA" id="ARBA00022801"/>
    </source>
</evidence>
<dbReference type="RefSeq" id="WP_145803999.1">
    <property type="nucleotide sequence ID" value="NZ_VIVK01000001.1"/>
</dbReference>
<keyword evidence="1" id="KW-0378">Hydrolase</keyword>
<dbReference type="EMBL" id="VIVK01000001">
    <property type="protein sequence ID" value="TWD80197.1"/>
    <property type="molecule type" value="Genomic_DNA"/>
</dbReference>
<keyword evidence="6" id="KW-1185">Reference proteome</keyword>
<feature type="active site" description="Proton donor/acceptor" evidence="2">
    <location>
        <position position="120"/>
    </location>
</feature>
<evidence type="ECO:0000256" key="4">
    <source>
        <dbReference type="SAM" id="Phobius"/>
    </source>
</evidence>
<organism evidence="5 6">
    <name type="scientific">Kribbella amoyensis</name>
    <dbReference type="NCBI Taxonomy" id="996641"/>
    <lineage>
        <taxon>Bacteria</taxon>
        <taxon>Bacillati</taxon>
        <taxon>Actinomycetota</taxon>
        <taxon>Actinomycetes</taxon>
        <taxon>Propionibacteriales</taxon>
        <taxon>Kribbellaceae</taxon>
        <taxon>Kribbella</taxon>
    </lineage>
</organism>
<dbReference type="InterPro" id="IPR005754">
    <property type="entry name" value="Sortase"/>
</dbReference>
<sequence>MARRVLRGLGVVLLVVGLGLIGWVSWQYFGTGVTSNRTMDQLERDLRDQWQTPKPPTTEPTTAKPAAGTPITLLRIPKFGADWEKPVVEGVTADDLARGIGHYPQTALPGQPGNFAIAGHRVTHGSPFRRLLDLDKGDQVVVETRDAVYTYELDTSPRDLTLKPADTWVLDPVPGHPGQAPTRPTITLTTCQDLFHSPDRSIAFGHLVTQTKKR</sequence>
<dbReference type="NCBIfam" id="NF033747">
    <property type="entry name" value="class_E_sortase"/>
    <property type="match status" value="1"/>
</dbReference>
<dbReference type="Proteomes" id="UP000318380">
    <property type="component" value="Unassembled WGS sequence"/>
</dbReference>
<dbReference type="InterPro" id="IPR023365">
    <property type="entry name" value="Sortase_dom-sf"/>
</dbReference>
<keyword evidence="4" id="KW-0472">Membrane</keyword>
<dbReference type="NCBIfam" id="TIGR01076">
    <property type="entry name" value="sortase_fam"/>
    <property type="match status" value="1"/>
</dbReference>
<dbReference type="SUPFAM" id="SSF63817">
    <property type="entry name" value="Sortase"/>
    <property type="match status" value="1"/>
</dbReference>
<evidence type="ECO:0000313" key="5">
    <source>
        <dbReference type="EMBL" id="TWD80197.1"/>
    </source>
</evidence>
<protein>
    <submittedName>
        <fullName evidence="5">Sortase A</fullName>
    </submittedName>
</protein>
<evidence type="ECO:0000256" key="3">
    <source>
        <dbReference type="SAM" id="MobiDB-lite"/>
    </source>
</evidence>
<dbReference type="Gene3D" id="2.40.260.10">
    <property type="entry name" value="Sortase"/>
    <property type="match status" value="1"/>
</dbReference>
<dbReference type="Pfam" id="PF04203">
    <property type="entry name" value="Sortase"/>
    <property type="match status" value="1"/>
</dbReference>
<dbReference type="OrthoDB" id="5242879at2"/>
<dbReference type="InterPro" id="IPR053465">
    <property type="entry name" value="Sortase_Class_E"/>
</dbReference>
<reference evidence="5 6" key="1">
    <citation type="submission" date="2019-06" db="EMBL/GenBank/DDBJ databases">
        <title>Sequencing the genomes of 1000 actinobacteria strains.</title>
        <authorList>
            <person name="Klenk H.-P."/>
        </authorList>
    </citation>
    <scope>NUCLEOTIDE SEQUENCE [LARGE SCALE GENOMIC DNA]</scope>
    <source>
        <strain evidence="5 6">DSM 24683</strain>
    </source>
</reference>
<name>A0A561BMY6_9ACTN</name>
<evidence type="ECO:0000313" key="6">
    <source>
        <dbReference type="Proteomes" id="UP000318380"/>
    </source>
</evidence>
<dbReference type="CDD" id="cd05830">
    <property type="entry name" value="Sortase_E"/>
    <property type="match status" value="1"/>
</dbReference>
<keyword evidence="4" id="KW-1133">Transmembrane helix</keyword>
<proteinExistence type="predicted"/>
<keyword evidence="4" id="KW-0812">Transmembrane</keyword>
<feature type="active site" description="Acyl-thioester intermediate" evidence="2">
    <location>
        <position position="191"/>
    </location>
</feature>
<dbReference type="InterPro" id="IPR042003">
    <property type="entry name" value="Sortase_E"/>
</dbReference>
<dbReference type="GO" id="GO:0016787">
    <property type="term" value="F:hydrolase activity"/>
    <property type="evidence" value="ECO:0007669"/>
    <property type="project" value="UniProtKB-KW"/>
</dbReference>
<dbReference type="AlphaFoldDB" id="A0A561BMY6"/>
<feature type="region of interest" description="Disordered" evidence="3">
    <location>
        <begin position="47"/>
        <end position="67"/>
    </location>
</feature>
<gene>
    <name evidence="5" type="ORF">FB561_1270</name>
</gene>
<evidence type="ECO:0000256" key="2">
    <source>
        <dbReference type="PIRSR" id="PIRSR605754-1"/>
    </source>
</evidence>
<feature type="transmembrane region" description="Helical" evidence="4">
    <location>
        <begin position="9"/>
        <end position="29"/>
    </location>
</feature>
<comment type="caution">
    <text evidence="5">The sequence shown here is derived from an EMBL/GenBank/DDBJ whole genome shotgun (WGS) entry which is preliminary data.</text>
</comment>